<dbReference type="Pfam" id="PF04073">
    <property type="entry name" value="tRNA_edit"/>
    <property type="match status" value="1"/>
</dbReference>
<name>A0ABP9BTC0_9PSEU</name>
<dbReference type="CDD" id="cd04333">
    <property type="entry name" value="ProX_deacylase"/>
    <property type="match status" value="1"/>
</dbReference>
<dbReference type="InterPro" id="IPR036754">
    <property type="entry name" value="YbaK/aa-tRNA-synt-asso_dom_sf"/>
</dbReference>
<keyword evidence="3" id="KW-1185">Reference proteome</keyword>
<sequence length="161" mass="16212">MDTGTTGRDAVRRALEAAGAPREIAVFTAPVPSAAAAAEQLGCPVGAIANSLVFTSGDGVVLVLASGAHRVDPRRIADHLGVAKRRVKRADPGTVLRATGQHVGGVAPVGHPAPLPCVVDVALAAYPTVWAGAGDEHSMFPTTADELVALTGGTLLEVAAR</sequence>
<dbReference type="PANTHER" id="PTHR30411">
    <property type="entry name" value="CYTOPLASMIC PROTEIN"/>
    <property type="match status" value="1"/>
</dbReference>
<accession>A0ABP9BTC0</accession>
<protein>
    <submittedName>
        <fullName evidence="2">YbaK/EbsC family protein</fullName>
    </submittedName>
</protein>
<dbReference type="Proteomes" id="UP001500928">
    <property type="component" value="Unassembled WGS sequence"/>
</dbReference>
<dbReference type="PANTHER" id="PTHR30411:SF1">
    <property type="entry name" value="CYTOPLASMIC PROTEIN"/>
    <property type="match status" value="1"/>
</dbReference>
<proteinExistence type="predicted"/>
<dbReference type="SUPFAM" id="SSF55826">
    <property type="entry name" value="YbaK/ProRS associated domain"/>
    <property type="match status" value="1"/>
</dbReference>
<dbReference type="Gene3D" id="3.90.960.10">
    <property type="entry name" value="YbaK/aminoacyl-tRNA synthetase-associated domain"/>
    <property type="match status" value="1"/>
</dbReference>
<dbReference type="InterPro" id="IPR007214">
    <property type="entry name" value="YbaK/aa-tRNA-synth-assoc-dom"/>
</dbReference>
<organism evidence="2 3">
    <name type="scientific">Actinomycetospora chlora</name>
    <dbReference type="NCBI Taxonomy" id="663608"/>
    <lineage>
        <taxon>Bacteria</taxon>
        <taxon>Bacillati</taxon>
        <taxon>Actinomycetota</taxon>
        <taxon>Actinomycetes</taxon>
        <taxon>Pseudonocardiales</taxon>
        <taxon>Pseudonocardiaceae</taxon>
        <taxon>Actinomycetospora</taxon>
    </lineage>
</organism>
<evidence type="ECO:0000313" key="2">
    <source>
        <dbReference type="EMBL" id="GAA4799862.1"/>
    </source>
</evidence>
<evidence type="ECO:0000259" key="1">
    <source>
        <dbReference type="Pfam" id="PF04073"/>
    </source>
</evidence>
<dbReference type="EMBL" id="BAABHO010000036">
    <property type="protein sequence ID" value="GAA4799862.1"/>
    <property type="molecule type" value="Genomic_DNA"/>
</dbReference>
<feature type="domain" description="YbaK/aminoacyl-tRNA synthetase-associated" evidence="1">
    <location>
        <begin position="29"/>
        <end position="148"/>
    </location>
</feature>
<gene>
    <name evidence="2" type="ORF">GCM10023200_40920</name>
</gene>
<comment type="caution">
    <text evidence="2">The sequence shown here is derived from an EMBL/GenBank/DDBJ whole genome shotgun (WGS) entry which is preliminary data.</text>
</comment>
<evidence type="ECO:0000313" key="3">
    <source>
        <dbReference type="Proteomes" id="UP001500928"/>
    </source>
</evidence>
<dbReference type="RefSeq" id="WP_345419429.1">
    <property type="nucleotide sequence ID" value="NZ_BAABHO010000036.1"/>
</dbReference>
<reference evidence="3" key="1">
    <citation type="journal article" date="2019" name="Int. J. Syst. Evol. Microbiol.">
        <title>The Global Catalogue of Microorganisms (GCM) 10K type strain sequencing project: providing services to taxonomists for standard genome sequencing and annotation.</title>
        <authorList>
            <consortium name="The Broad Institute Genomics Platform"/>
            <consortium name="The Broad Institute Genome Sequencing Center for Infectious Disease"/>
            <person name="Wu L."/>
            <person name="Ma J."/>
        </authorList>
    </citation>
    <scope>NUCLEOTIDE SEQUENCE [LARGE SCALE GENOMIC DNA]</scope>
    <source>
        <strain evidence="3">JCM 17979</strain>
    </source>
</reference>